<feature type="region of interest" description="Disordered" evidence="1">
    <location>
        <begin position="24"/>
        <end position="58"/>
    </location>
</feature>
<accession>A0ABV4F9Q9</accession>
<reference evidence="2 3" key="1">
    <citation type="submission" date="2024-07" db="EMBL/GenBank/DDBJ databases">
        <title>Genomic Encyclopedia of Type Strains, Phase V (KMG-V): Genome sequencing to study the core and pangenomes of soil and plant-associated prokaryotes.</title>
        <authorList>
            <person name="Whitman W."/>
        </authorList>
    </citation>
    <scope>NUCLEOTIDE SEQUENCE [LARGE SCALE GENOMIC DNA]</scope>
    <source>
        <strain evidence="2 3">USDA 415</strain>
    </source>
</reference>
<name>A0ABV4F9Q9_BRAEL</name>
<dbReference type="EMBL" id="JBGBZA010000002">
    <property type="protein sequence ID" value="MEY9320204.1"/>
    <property type="molecule type" value="Genomic_DNA"/>
</dbReference>
<proteinExistence type="predicted"/>
<dbReference type="Proteomes" id="UP001565471">
    <property type="component" value="Unassembled WGS sequence"/>
</dbReference>
<organism evidence="2 3">
    <name type="scientific">Bradyrhizobium elkanii</name>
    <dbReference type="NCBI Taxonomy" id="29448"/>
    <lineage>
        <taxon>Bacteria</taxon>
        <taxon>Pseudomonadati</taxon>
        <taxon>Pseudomonadota</taxon>
        <taxon>Alphaproteobacteria</taxon>
        <taxon>Hyphomicrobiales</taxon>
        <taxon>Nitrobacteraceae</taxon>
        <taxon>Bradyrhizobium</taxon>
    </lineage>
</organism>
<sequence>MGATSFAAMSFVALVVFSSNKPVLQGMTSTRPKRETPSLEPFRWGSYQGAYGSKERGR</sequence>
<evidence type="ECO:0000256" key="1">
    <source>
        <dbReference type="SAM" id="MobiDB-lite"/>
    </source>
</evidence>
<keyword evidence="3" id="KW-1185">Reference proteome</keyword>
<protein>
    <submittedName>
        <fullName evidence="2">Uncharacterized protein</fullName>
    </submittedName>
</protein>
<evidence type="ECO:0000313" key="3">
    <source>
        <dbReference type="Proteomes" id="UP001565471"/>
    </source>
</evidence>
<comment type="caution">
    <text evidence="2">The sequence shown here is derived from an EMBL/GenBank/DDBJ whole genome shotgun (WGS) entry which is preliminary data.</text>
</comment>
<evidence type="ECO:0000313" key="2">
    <source>
        <dbReference type="EMBL" id="MEY9320204.1"/>
    </source>
</evidence>
<gene>
    <name evidence="2" type="ORF">ABIF29_007003</name>
</gene>